<dbReference type="GO" id="GO:0032259">
    <property type="term" value="P:methylation"/>
    <property type="evidence" value="ECO:0007669"/>
    <property type="project" value="UniProtKB-KW"/>
</dbReference>
<proteinExistence type="predicted"/>
<dbReference type="EMBL" id="CP036553">
    <property type="protein sequence ID" value="QCQ35738.1"/>
    <property type="molecule type" value="Genomic_DNA"/>
</dbReference>
<protein>
    <submittedName>
        <fullName evidence="4">Class I SAM-dependent methyltransferase</fullName>
    </submittedName>
    <submittedName>
        <fullName evidence="3">Polyketide biosynthesis methyltransferase</fullName>
    </submittedName>
</protein>
<keyword evidence="1 3" id="KW-0489">Methyltransferase</keyword>
<name>A0A0I9S4J8_BACFG</name>
<accession>A0A0I9S4J8</accession>
<gene>
    <name evidence="3" type="ORF">EE52_0223440</name>
    <name evidence="4" type="ORF">IA74_006300</name>
</gene>
<dbReference type="InterPro" id="IPR016874">
    <property type="entry name" value="TcmP-like"/>
</dbReference>
<dbReference type="Gene3D" id="3.40.50.150">
    <property type="entry name" value="Vaccinia Virus protein VP39"/>
    <property type="match status" value="1"/>
</dbReference>
<dbReference type="InterPro" id="IPR007213">
    <property type="entry name" value="Ppm1/Ppm2/Tcmp"/>
</dbReference>
<evidence type="ECO:0000256" key="1">
    <source>
        <dbReference type="ARBA" id="ARBA00022603"/>
    </source>
</evidence>
<dbReference type="PANTHER" id="PTHR43619">
    <property type="entry name" value="S-ADENOSYL-L-METHIONINE-DEPENDENT METHYLTRANSFERASE YKTD-RELATED"/>
    <property type="match status" value="1"/>
</dbReference>
<dbReference type="SUPFAM" id="SSF53335">
    <property type="entry name" value="S-adenosyl-L-methionine-dependent methyltransferases"/>
    <property type="match status" value="1"/>
</dbReference>
<evidence type="ECO:0000313" key="5">
    <source>
        <dbReference type="Proteomes" id="UP000028294"/>
    </source>
</evidence>
<evidence type="ECO:0000256" key="2">
    <source>
        <dbReference type="ARBA" id="ARBA00022679"/>
    </source>
</evidence>
<dbReference type="EMBL" id="JMZZ02000228">
    <property type="protein sequence ID" value="KFX72440.1"/>
    <property type="molecule type" value="Genomic_DNA"/>
</dbReference>
<dbReference type="AlphaFoldDB" id="A0A0I9S4J8"/>
<dbReference type="PATRIC" id="fig|817.52.peg.3406"/>
<dbReference type="Proteomes" id="UP000028294">
    <property type="component" value="Chromosome"/>
</dbReference>
<keyword evidence="2 3" id="KW-0808">Transferase</keyword>
<evidence type="ECO:0000313" key="3">
    <source>
        <dbReference type="EMBL" id="KFX72440.1"/>
    </source>
</evidence>
<reference evidence="4 5" key="3">
    <citation type="submission" date="2019-03" db="EMBL/GenBank/DDBJ databases">
        <title>Complete genome assembly of MDR B. fragilis.</title>
        <authorList>
            <person name="Sydenham T.V."/>
            <person name="Hasman H."/>
            <person name="Justesen U.S."/>
        </authorList>
    </citation>
    <scope>NUCLEOTIDE SEQUENCE [LARGE SCALE GENOMIC DNA]</scope>
    <source>
        <strain evidence="4 5">DCMOUH0067B</strain>
    </source>
</reference>
<dbReference type="PANTHER" id="PTHR43619:SF2">
    <property type="entry name" value="S-ADENOSYL-L-METHIONINE-DEPENDENT METHYLTRANSFERASES SUPERFAMILY PROTEIN"/>
    <property type="match status" value="1"/>
</dbReference>
<evidence type="ECO:0000313" key="4">
    <source>
        <dbReference type="EMBL" id="QCQ35738.1"/>
    </source>
</evidence>
<reference evidence="3" key="1">
    <citation type="book" date="2014" name="THE 24TH EUROPEAN CONGRESS OF CLINICAL MICROBIOLOGY AND INFECTIOUS DISEASES" publisher="ECCMID 2014" city="Barcelona, Spain">
        <title>Identification of resistance genes in three multidrug-resistant Bacteroides fragilis isolates by whole genome sequencing.</title>
        <editorList>
            <person name="Unknown"/>
            <person name="A."/>
        </editorList>
        <authorList>
            <person name="Sydenham T.V."/>
            <person name="Hasman H."/>
            <person name="Wang M."/>
            <person name="Soki J."/>
            <person name="Nagy E."/>
            <person name="Justesen U.S."/>
        </authorList>
    </citation>
    <scope>NUCLEOTIDE SEQUENCE</scope>
    <source>
        <strain evidence="3">DCMOUH0018B</strain>
    </source>
</reference>
<dbReference type="RefSeq" id="WP_005810609.1">
    <property type="nucleotide sequence ID" value="NZ_CABJEQ010000024.1"/>
</dbReference>
<dbReference type="GO" id="GO:0008168">
    <property type="term" value="F:methyltransferase activity"/>
    <property type="evidence" value="ECO:0007669"/>
    <property type="project" value="UniProtKB-KW"/>
</dbReference>
<sequence length="271" mass="31720">MKVNLSGVPETLFITLRIRAIETVKPNGAIKDPYAIDILHRIELASSSKDKVSEGSQVGTIARTLVLDEIILDFLSKHSKGATVVNLGCGLDARCKRLPLHNCLWLDIDVEESIGLRKLFFKETDNYKMIARSMFDDSWMNSVPRGLPLLIISEGVMMYFKEEDIRELIYRIGQRFHHAEMAFDVINTWTARNYKWHPDVKKYNAPFRWGTDNVYEMEDWYPGLHVIKEYLYMDRLKKRWPLFFKVMLPLFPSLRKSSRIVHMKFQQQSSK</sequence>
<dbReference type="PIRSF" id="PIRSF028177">
    <property type="entry name" value="Polyketide_synth_Omtfrase_TcmP"/>
    <property type="match status" value="1"/>
</dbReference>
<dbReference type="InterPro" id="IPR029063">
    <property type="entry name" value="SAM-dependent_MTases_sf"/>
</dbReference>
<organism evidence="3">
    <name type="scientific">Bacteroides fragilis</name>
    <dbReference type="NCBI Taxonomy" id="817"/>
    <lineage>
        <taxon>Bacteria</taxon>
        <taxon>Pseudomonadati</taxon>
        <taxon>Bacteroidota</taxon>
        <taxon>Bacteroidia</taxon>
        <taxon>Bacteroidales</taxon>
        <taxon>Bacteroidaceae</taxon>
        <taxon>Bacteroides</taxon>
    </lineage>
</organism>
<dbReference type="Pfam" id="PF04072">
    <property type="entry name" value="LCM"/>
    <property type="match status" value="1"/>
</dbReference>
<reference evidence="3" key="2">
    <citation type="submission" date="2014-07" db="EMBL/GenBank/DDBJ databases">
        <title>Genetics and epidemiology of antimicrobial resistance in B. fragilis group.</title>
        <authorList>
            <person name="Sydenham T.V."/>
            <person name="Hasman H."/>
            <person name="Kemp M."/>
            <person name="Justesen U.S."/>
        </authorList>
    </citation>
    <scope>NUCLEOTIDE SEQUENCE [LARGE SCALE GENOMIC DNA]</scope>
    <source>
        <strain evidence="3">DCMOUH0018B</strain>
    </source>
</reference>